<dbReference type="PATRIC" id="fig|1111454.3.peg.1276"/>
<dbReference type="Pfam" id="PF10076">
    <property type="entry name" value="Phage_Mu_Gp48"/>
    <property type="match status" value="1"/>
</dbReference>
<dbReference type="AlphaFoldDB" id="U7UIV1"/>
<dbReference type="InterPro" id="IPR018755">
    <property type="entry name" value="Phage_Mu_Gp48"/>
</dbReference>
<proteinExistence type="predicted"/>
<dbReference type="STRING" id="1111454.HMPREF1250_0200"/>
<sequence>MPNFNLLRTETVDISRYLPAFVKKDPTMMILLDTYSWEHEKMRLVIVDVLQQFFVETATWGLGLWERYLGIAINDDDTIGIRRDRIMLKLCGTGTSTLSAMEKIVNTYGSGYIVEYNNQYYFNIYISTNKKRDLQEMRRQIMLYKPAHLGVSIYLGYSWDGRISFDGMYKYWSETVEWSDE</sequence>
<name>U7UIV1_9FIRM</name>
<dbReference type="EMBL" id="AWXA01000036">
    <property type="protein sequence ID" value="ERT59347.1"/>
    <property type="molecule type" value="Genomic_DNA"/>
</dbReference>
<accession>U7UIV1</accession>
<reference evidence="1 2" key="1">
    <citation type="submission" date="2013-09" db="EMBL/GenBank/DDBJ databases">
        <authorList>
            <person name="Durkin A.S."/>
            <person name="Haft D.R."/>
            <person name="McCorrison J."/>
            <person name="Torralba M."/>
            <person name="Gillis M."/>
            <person name="Haft D.H."/>
            <person name="Methe B."/>
            <person name="Sutton G."/>
            <person name="Nelson K.E."/>
        </authorList>
    </citation>
    <scope>NUCLEOTIDE SEQUENCE [LARGE SCALE GENOMIC DNA]</scope>
    <source>
        <strain evidence="1 2">BV3C16-1</strain>
    </source>
</reference>
<dbReference type="RefSeq" id="WP_023053753.1">
    <property type="nucleotide sequence ID" value="NZ_AWXA01000036.1"/>
</dbReference>
<dbReference type="Proteomes" id="UP000017090">
    <property type="component" value="Unassembled WGS sequence"/>
</dbReference>
<dbReference type="eggNOG" id="COG3778">
    <property type="taxonomic scope" value="Bacteria"/>
</dbReference>
<evidence type="ECO:0000313" key="1">
    <source>
        <dbReference type="EMBL" id="ERT59347.1"/>
    </source>
</evidence>
<dbReference type="OrthoDB" id="1629754at2"/>
<gene>
    <name evidence="1" type="ORF">HMPREF1250_0200</name>
</gene>
<keyword evidence="2" id="KW-1185">Reference proteome</keyword>
<organism evidence="1 2">
    <name type="scientific">Megasphaera vaginalis</name>
    <name type="common">ex Srinivasan et al. 2021</name>
    <dbReference type="NCBI Taxonomy" id="1111454"/>
    <lineage>
        <taxon>Bacteria</taxon>
        <taxon>Bacillati</taxon>
        <taxon>Bacillota</taxon>
        <taxon>Negativicutes</taxon>
        <taxon>Veillonellales</taxon>
        <taxon>Veillonellaceae</taxon>
        <taxon>Megasphaera</taxon>
    </lineage>
</organism>
<evidence type="ECO:0000313" key="2">
    <source>
        <dbReference type="Proteomes" id="UP000017090"/>
    </source>
</evidence>
<comment type="caution">
    <text evidence="1">The sequence shown here is derived from an EMBL/GenBank/DDBJ whole genome shotgun (WGS) entry which is preliminary data.</text>
</comment>
<protein>
    <submittedName>
        <fullName evidence="1">PF10076 family protein</fullName>
    </submittedName>
</protein>